<dbReference type="PANTHER" id="PTHR43814:SF1">
    <property type="entry name" value="ARGININOSUCCINATE LYASE"/>
    <property type="match status" value="1"/>
</dbReference>
<comment type="pathway">
    <text evidence="2">Amino-acid biosynthesis; L-arginine biosynthesis; L-arginine from L-ornithine and carbamoyl phosphate: step 3/3.</text>
</comment>
<dbReference type="UniPathway" id="UPA00068">
    <property type="reaction ID" value="UER00114"/>
</dbReference>
<dbReference type="GO" id="GO:0005829">
    <property type="term" value="C:cytosol"/>
    <property type="evidence" value="ECO:0007669"/>
    <property type="project" value="TreeGrafter"/>
</dbReference>
<keyword evidence="4" id="KW-0055">Arginine biosynthesis</keyword>
<dbReference type="Gene3D" id="1.10.275.10">
    <property type="entry name" value="Fumarase/aspartase (N-terminal domain)"/>
    <property type="match status" value="1"/>
</dbReference>
<evidence type="ECO:0000313" key="6">
    <source>
        <dbReference type="EMBL" id="OTP65574.1"/>
    </source>
</evidence>
<accession>A0A242M351</accession>
<evidence type="ECO:0000313" key="7">
    <source>
        <dbReference type="Proteomes" id="UP000195221"/>
    </source>
</evidence>
<dbReference type="GO" id="GO:0042450">
    <property type="term" value="P:L-arginine biosynthetic process via ornithine"/>
    <property type="evidence" value="ECO:0007669"/>
    <property type="project" value="InterPro"/>
</dbReference>
<dbReference type="Proteomes" id="UP000195221">
    <property type="component" value="Unassembled WGS sequence"/>
</dbReference>
<keyword evidence="6" id="KW-0456">Lyase</keyword>
<dbReference type="InterPro" id="IPR009049">
    <property type="entry name" value="Argininosuccinate_lyase"/>
</dbReference>
<dbReference type="EC" id="4.3.2.1" evidence="3"/>
<dbReference type="PRINTS" id="PR00149">
    <property type="entry name" value="FUMRATELYASE"/>
</dbReference>
<dbReference type="InterPro" id="IPR000362">
    <property type="entry name" value="Fumarate_lyase_fam"/>
</dbReference>
<dbReference type="Gene3D" id="1.20.200.10">
    <property type="entry name" value="Fumarase/aspartase (Central domain)"/>
    <property type="match status" value="1"/>
</dbReference>
<sequence length="236" mass="25721">MSEAHAACLVRGIQKMKATGAGVVARDPGREEAYFNYEAHLMNEVGADVGARMHTGRSHNYIMATLHRLRGRKVLVNVIDALSKVRTTALEQAEKYADAVMHEYIHLQPAQPMAPGFCLAGVAQALEQDSQRLIGTLKSMNVCPLGAAAFAGTPFGIDRKRTADLLGFDDYVDNALDAVASRNFLLESISGMSLLAILRSRGAQDYYVWTTHEFGLIELPDSVATTSNNMPQKNNP</sequence>
<comment type="catalytic activity">
    <reaction evidence="1">
        <text>2-(N(omega)-L-arginino)succinate = fumarate + L-arginine</text>
        <dbReference type="Rhea" id="RHEA:24020"/>
        <dbReference type="ChEBI" id="CHEBI:29806"/>
        <dbReference type="ChEBI" id="CHEBI:32682"/>
        <dbReference type="ChEBI" id="CHEBI:57472"/>
        <dbReference type="EC" id="4.3.2.1"/>
    </reaction>
</comment>
<dbReference type="EMBL" id="NBTZ01000179">
    <property type="protein sequence ID" value="OTP65574.1"/>
    <property type="molecule type" value="Genomic_DNA"/>
</dbReference>
<dbReference type="PRINTS" id="PR00145">
    <property type="entry name" value="ARGSUCLYASE"/>
</dbReference>
<dbReference type="GO" id="GO:0004056">
    <property type="term" value="F:argininosuccinate lyase activity"/>
    <property type="evidence" value="ECO:0007669"/>
    <property type="project" value="UniProtKB-EC"/>
</dbReference>
<protein>
    <recommendedName>
        <fullName evidence="3">argininosuccinate lyase</fullName>
        <ecNumber evidence="3">4.3.2.1</ecNumber>
    </recommendedName>
</protein>
<comment type="caution">
    <text evidence="6">The sequence shown here is derived from an EMBL/GenBank/DDBJ whole genome shotgun (WGS) entry which is preliminary data.</text>
</comment>
<proteinExistence type="predicted"/>
<dbReference type="Pfam" id="PF00206">
    <property type="entry name" value="Lyase_1"/>
    <property type="match status" value="1"/>
</dbReference>
<evidence type="ECO:0000256" key="2">
    <source>
        <dbReference type="ARBA" id="ARBA00004941"/>
    </source>
</evidence>
<feature type="domain" description="Fumarate lyase N-terminal" evidence="5">
    <location>
        <begin position="47"/>
        <end position="236"/>
    </location>
</feature>
<name>A0A242M351_CABSO</name>
<organism evidence="6 7">
    <name type="scientific">Caballeronia sordidicola</name>
    <name type="common">Burkholderia sordidicola</name>
    <dbReference type="NCBI Taxonomy" id="196367"/>
    <lineage>
        <taxon>Bacteria</taxon>
        <taxon>Pseudomonadati</taxon>
        <taxon>Pseudomonadota</taxon>
        <taxon>Betaproteobacteria</taxon>
        <taxon>Burkholderiales</taxon>
        <taxon>Burkholderiaceae</taxon>
        <taxon>Caballeronia</taxon>
    </lineage>
</organism>
<dbReference type="PANTHER" id="PTHR43814">
    <property type="entry name" value="ARGININOSUCCINATE LYASE"/>
    <property type="match status" value="1"/>
</dbReference>
<reference evidence="6 7" key="1">
    <citation type="submission" date="2017-03" db="EMBL/GenBank/DDBJ databases">
        <title>Genome analysis of strain PAMC 26577.</title>
        <authorList>
            <person name="Oh H.-M."/>
            <person name="Yang J.-A."/>
        </authorList>
    </citation>
    <scope>NUCLEOTIDE SEQUENCE [LARGE SCALE GENOMIC DNA]</scope>
    <source>
        <strain evidence="6 7">PAMC 26577</strain>
    </source>
</reference>
<evidence type="ECO:0000256" key="3">
    <source>
        <dbReference type="ARBA" id="ARBA00012338"/>
    </source>
</evidence>
<dbReference type="AlphaFoldDB" id="A0A242M351"/>
<evidence type="ECO:0000256" key="1">
    <source>
        <dbReference type="ARBA" id="ARBA00000985"/>
    </source>
</evidence>
<evidence type="ECO:0000256" key="4">
    <source>
        <dbReference type="ARBA" id="ARBA00022571"/>
    </source>
</evidence>
<gene>
    <name evidence="6" type="ORF">PAMC26577_39260</name>
</gene>
<dbReference type="InterPro" id="IPR024083">
    <property type="entry name" value="Fumarase/histidase_N"/>
</dbReference>
<dbReference type="SUPFAM" id="SSF48557">
    <property type="entry name" value="L-aspartase-like"/>
    <property type="match status" value="1"/>
</dbReference>
<keyword evidence="4" id="KW-0028">Amino-acid biosynthesis</keyword>
<dbReference type="InterPro" id="IPR008948">
    <property type="entry name" value="L-Aspartase-like"/>
</dbReference>
<dbReference type="InterPro" id="IPR022761">
    <property type="entry name" value="Fumarate_lyase_N"/>
</dbReference>
<evidence type="ECO:0000259" key="5">
    <source>
        <dbReference type="Pfam" id="PF00206"/>
    </source>
</evidence>